<name>A0A212J719_9BACT</name>
<dbReference type="CDD" id="cd12190">
    <property type="entry name" value="Bacova_04320_like"/>
    <property type="match status" value="1"/>
</dbReference>
<dbReference type="Gene3D" id="3.30.530.80">
    <property type="match status" value="1"/>
</dbReference>
<dbReference type="SUPFAM" id="SSF50475">
    <property type="entry name" value="FMN-binding split barrel"/>
    <property type="match status" value="1"/>
</dbReference>
<dbReference type="Gene3D" id="2.30.110.10">
    <property type="entry name" value="Electron Transport, Fmn-binding Protein, Chain A"/>
    <property type="match status" value="1"/>
</dbReference>
<sequence>MNKFLLISLCAIISVLAYAQEDAKYLAGAVPEVDGKVIFSKSIPVKNSISDADLFNIMDKWANDNYGTNIQEDLDNRVLLSNPEEKDIACLGEKYLVFKKSAFVLDQAKMVYQLILDIEGGKCNATVRYIKYEYSDSKTPLPAEQMITDEFALSKKGDKLNRYYDKFRRQTVDSINSIFNSIDKYLNSTVTTGVVSSAVPAAVSVGIADTHEVIAPVLAGKDALAEASFTGFKKVDTGKIPASLQGSKALIVSGSLSSPSIVPASWGGVTSLMEKPVALSNVNTAQYAGVPDGAGTYTISFYTEVYGDALKEFENTKGNINDKIKASGLTPVIAPSGTPVFSEAWMVIECKKAGVMPSSDPKAASDKTYLGEILNVWIK</sequence>
<evidence type="ECO:0000256" key="1">
    <source>
        <dbReference type="SAM" id="SignalP"/>
    </source>
</evidence>
<dbReference type="Pfam" id="PF14730">
    <property type="entry name" value="DUF4468"/>
    <property type="match status" value="1"/>
</dbReference>
<dbReference type="InterPro" id="IPR012349">
    <property type="entry name" value="Split_barrel_FMN-bd"/>
</dbReference>
<evidence type="ECO:0000259" key="2">
    <source>
        <dbReference type="Pfam" id="PF14730"/>
    </source>
</evidence>
<feature type="signal peptide" evidence="1">
    <location>
        <begin position="1"/>
        <end position="19"/>
    </location>
</feature>
<dbReference type="RefSeq" id="WP_296939233.1">
    <property type="nucleotide sequence ID" value="NZ_LT599032.1"/>
</dbReference>
<dbReference type="InterPro" id="IPR027823">
    <property type="entry name" value="DUF4468"/>
</dbReference>
<dbReference type="AlphaFoldDB" id="A0A212J719"/>
<proteinExistence type="predicted"/>
<evidence type="ECO:0000313" key="3">
    <source>
        <dbReference type="EMBL" id="SBV95230.1"/>
    </source>
</evidence>
<reference evidence="3" key="1">
    <citation type="submission" date="2016-04" db="EMBL/GenBank/DDBJ databases">
        <authorList>
            <person name="Evans L.H."/>
            <person name="Alamgir A."/>
            <person name="Owens N."/>
            <person name="Weber N.D."/>
            <person name="Virtaneva K."/>
            <person name="Barbian K."/>
            <person name="Babar A."/>
            <person name="Rosenke K."/>
        </authorList>
    </citation>
    <scope>NUCLEOTIDE SEQUENCE</scope>
    <source>
        <strain evidence="3">86-1</strain>
    </source>
</reference>
<keyword evidence="1" id="KW-0732">Signal</keyword>
<feature type="chain" id="PRO_5012216878" description="DUF4468 domain-containing protein" evidence="1">
    <location>
        <begin position="20"/>
        <end position="379"/>
    </location>
</feature>
<accession>A0A212J719</accession>
<organism evidence="3">
    <name type="scientific">uncultured Dysgonomonas sp</name>
    <dbReference type="NCBI Taxonomy" id="206096"/>
    <lineage>
        <taxon>Bacteria</taxon>
        <taxon>Pseudomonadati</taxon>
        <taxon>Bacteroidota</taxon>
        <taxon>Bacteroidia</taxon>
        <taxon>Bacteroidales</taxon>
        <taxon>Dysgonomonadaceae</taxon>
        <taxon>Dysgonomonas</taxon>
        <taxon>environmental samples</taxon>
    </lineage>
</organism>
<gene>
    <name evidence="3" type="ORF">KL86DYS1_11338</name>
</gene>
<feature type="domain" description="DUF4468" evidence="2">
    <location>
        <begin position="39"/>
        <end position="132"/>
    </location>
</feature>
<dbReference type="EMBL" id="FLUM01000001">
    <property type="protein sequence ID" value="SBV95230.1"/>
    <property type="molecule type" value="Genomic_DNA"/>
</dbReference>
<protein>
    <recommendedName>
        <fullName evidence="2">DUF4468 domain-containing protein</fullName>
    </recommendedName>
</protein>